<dbReference type="Gene3D" id="3.30.497.10">
    <property type="entry name" value="Antithrombin, subunit I, domain 2"/>
    <property type="match status" value="1"/>
</dbReference>
<dbReference type="EMBL" id="BAABAL010000014">
    <property type="protein sequence ID" value="GAA4012357.1"/>
    <property type="molecule type" value="Genomic_DNA"/>
</dbReference>
<dbReference type="InterPro" id="IPR042178">
    <property type="entry name" value="Serpin_sf_1"/>
</dbReference>
<dbReference type="InterPro" id="IPR036186">
    <property type="entry name" value="Serpin_sf"/>
</dbReference>
<gene>
    <name evidence="3" type="ORF">GCM10022247_38690</name>
</gene>
<dbReference type="InterPro" id="IPR023795">
    <property type="entry name" value="Serpin_CS"/>
</dbReference>
<sequence length="336" mass="35816">MLPFTLALHHVLDPRANIAWAPYCVAKALREVAEGARGTTREEMLDVLDDFAERDAEELAPVPDYVEPPELAVSTTHWADPSVAKRPETRSAPFLAAPEEARSLINADVAATTRGLVPSLIDRLPPGSVSALVVAVYLRSAWLTAFSELLTHSAVFHTPEGERHVPTMRVVTEDAKYTTTGGWHVVNLPAAGGLTGVVLLPRGDLADQESELTPESFAALLAPAPNAHVDLRLPRFRLSTGVELREALGRLGVVEAFASGAELADGVPLGSVQHKAVLSIDENGVEGAAATAAISWMSAPAAPPVEVRIDRPFLFVLRHDSSGAVHFLARVTDPEG</sequence>
<evidence type="ECO:0000313" key="4">
    <source>
        <dbReference type="Proteomes" id="UP001501747"/>
    </source>
</evidence>
<dbReference type="PROSITE" id="PS00284">
    <property type="entry name" value="SERPIN"/>
    <property type="match status" value="1"/>
</dbReference>
<reference evidence="4" key="1">
    <citation type="journal article" date="2019" name="Int. J. Syst. Evol. Microbiol.">
        <title>The Global Catalogue of Microorganisms (GCM) 10K type strain sequencing project: providing services to taxonomists for standard genome sequencing and annotation.</title>
        <authorList>
            <consortium name="The Broad Institute Genomics Platform"/>
            <consortium name="The Broad Institute Genome Sequencing Center for Infectious Disease"/>
            <person name="Wu L."/>
            <person name="Ma J."/>
        </authorList>
    </citation>
    <scope>NUCLEOTIDE SEQUENCE [LARGE SCALE GENOMIC DNA]</scope>
    <source>
        <strain evidence="4">JCM 17342</strain>
    </source>
</reference>
<dbReference type="PANTHER" id="PTHR11461:SF211">
    <property type="entry name" value="GH10112P-RELATED"/>
    <property type="match status" value="1"/>
</dbReference>
<dbReference type="Pfam" id="PF00079">
    <property type="entry name" value="Serpin"/>
    <property type="match status" value="1"/>
</dbReference>
<dbReference type="PANTHER" id="PTHR11461">
    <property type="entry name" value="SERINE PROTEASE INHIBITOR, SERPIN"/>
    <property type="match status" value="1"/>
</dbReference>
<dbReference type="RefSeq" id="WP_344876699.1">
    <property type="nucleotide sequence ID" value="NZ_BAABAL010000014.1"/>
</dbReference>
<dbReference type="Proteomes" id="UP001501747">
    <property type="component" value="Unassembled WGS sequence"/>
</dbReference>
<organism evidence="3 4">
    <name type="scientific">Allokutzneria multivorans</name>
    <dbReference type="NCBI Taxonomy" id="1142134"/>
    <lineage>
        <taxon>Bacteria</taxon>
        <taxon>Bacillati</taxon>
        <taxon>Actinomycetota</taxon>
        <taxon>Actinomycetes</taxon>
        <taxon>Pseudonocardiales</taxon>
        <taxon>Pseudonocardiaceae</taxon>
        <taxon>Allokutzneria</taxon>
    </lineage>
</organism>
<protein>
    <submittedName>
        <fullName evidence="3">Serpin family protein</fullName>
    </submittedName>
</protein>
<dbReference type="InterPro" id="IPR042185">
    <property type="entry name" value="Serpin_sf_2"/>
</dbReference>
<dbReference type="Gene3D" id="2.30.39.10">
    <property type="entry name" value="Alpha-1-antitrypsin, domain 1"/>
    <property type="match status" value="1"/>
</dbReference>
<dbReference type="SMART" id="SM00093">
    <property type="entry name" value="SERPIN"/>
    <property type="match status" value="1"/>
</dbReference>
<evidence type="ECO:0000313" key="3">
    <source>
        <dbReference type="EMBL" id="GAA4012357.1"/>
    </source>
</evidence>
<feature type="domain" description="Serpin" evidence="2">
    <location>
        <begin position="4"/>
        <end position="334"/>
    </location>
</feature>
<dbReference type="InterPro" id="IPR000215">
    <property type="entry name" value="Serpin_fam"/>
</dbReference>
<accession>A0ABP7SJ48</accession>
<comment type="caution">
    <text evidence="3">The sequence shown here is derived from an EMBL/GenBank/DDBJ whole genome shotgun (WGS) entry which is preliminary data.</text>
</comment>
<proteinExistence type="inferred from homology"/>
<dbReference type="SUPFAM" id="SSF56574">
    <property type="entry name" value="Serpins"/>
    <property type="match status" value="1"/>
</dbReference>
<keyword evidence="4" id="KW-1185">Reference proteome</keyword>
<dbReference type="InterPro" id="IPR023796">
    <property type="entry name" value="Serpin_dom"/>
</dbReference>
<name>A0ABP7SJ48_9PSEU</name>
<evidence type="ECO:0000259" key="2">
    <source>
        <dbReference type="SMART" id="SM00093"/>
    </source>
</evidence>
<comment type="similarity">
    <text evidence="1">Belongs to the serpin family.</text>
</comment>
<evidence type="ECO:0000256" key="1">
    <source>
        <dbReference type="RuleBase" id="RU000411"/>
    </source>
</evidence>